<dbReference type="CDD" id="cd00075">
    <property type="entry name" value="HATPase"/>
    <property type="match status" value="1"/>
</dbReference>
<dbReference type="PRINTS" id="PR00344">
    <property type="entry name" value="BCTRLSENSOR"/>
</dbReference>
<feature type="domain" description="Histidine kinase" evidence="7">
    <location>
        <begin position="282"/>
        <end position="487"/>
    </location>
</feature>
<dbReference type="AlphaFoldDB" id="A0ABD5YQY9"/>
<feature type="transmembrane region" description="Helical" evidence="6">
    <location>
        <begin position="111"/>
        <end position="132"/>
    </location>
</feature>
<dbReference type="InterPro" id="IPR035965">
    <property type="entry name" value="PAS-like_dom_sf"/>
</dbReference>
<evidence type="ECO:0000313" key="9">
    <source>
        <dbReference type="Proteomes" id="UP001596417"/>
    </source>
</evidence>
<feature type="transmembrane region" description="Helical" evidence="6">
    <location>
        <begin position="40"/>
        <end position="66"/>
    </location>
</feature>
<comment type="catalytic activity">
    <reaction evidence="1">
        <text>ATP + protein L-histidine = ADP + protein N-phospho-L-histidine.</text>
        <dbReference type="EC" id="2.7.13.3"/>
    </reaction>
</comment>
<feature type="coiled-coil region" evidence="5">
    <location>
        <begin position="135"/>
        <end position="162"/>
    </location>
</feature>
<evidence type="ECO:0000256" key="2">
    <source>
        <dbReference type="ARBA" id="ARBA00012438"/>
    </source>
</evidence>
<name>A0ABD5YQY9_9EURY</name>
<keyword evidence="6" id="KW-0812">Transmembrane</keyword>
<organism evidence="8 9">
    <name type="scientific">Halocatena marina</name>
    <dbReference type="NCBI Taxonomy" id="2934937"/>
    <lineage>
        <taxon>Archaea</taxon>
        <taxon>Methanobacteriati</taxon>
        <taxon>Methanobacteriota</taxon>
        <taxon>Stenosarchaea group</taxon>
        <taxon>Halobacteria</taxon>
        <taxon>Halobacteriales</taxon>
        <taxon>Natronomonadaceae</taxon>
        <taxon>Halocatena</taxon>
    </lineage>
</organism>
<dbReference type="Proteomes" id="UP001596417">
    <property type="component" value="Unassembled WGS sequence"/>
</dbReference>
<dbReference type="Pfam" id="PF02518">
    <property type="entry name" value="HATPase_c"/>
    <property type="match status" value="1"/>
</dbReference>
<keyword evidence="4" id="KW-0418">Kinase</keyword>
<dbReference type="PANTHER" id="PTHR42878:SF14">
    <property type="entry name" value="OSMOLARITY TWO-COMPONENT SYSTEM PROTEIN SSK1"/>
    <property type="match status" value="1"/>
</dbReference>
<dbReference type="InterPro" id="IPR005467">
    <property type="entry name" value="His_kinase_dom"/>
</dbReference>
<dbReference type="GeneID" id="76199955"/>
<sequence>MKREPRGAAHRYLSAALVGGIGVVTGAVHTYHFITDGPNSLLATISGIILPLCLSLAMAGSGWWLVRSNITDKQVTRIVSWSTMGAVVFIISGLLIIQYQQAQGVMMSDRVFILIDSATGGMAIGFAFGLYATRIKRRTLQLDRYQRRLEQERDRFVALLDNLPDPVIQYEHVDGTPTIRAVNPAFDRVFDADGATVDGIQISEVVVPPNQERAAIDLDTDLHSDKTLQHEIRLKTSAGIRDFQLIVIPPAVATTDGTGHIIATDVTENKQHVRRLEVLNRVLRHDLRNHAGVIIGNADLLIDKLSETTRAETIRDTANKLVELGDTVQQIEHALDRNNETTETVSLPEVLDECVRRARNEYPEADIRTEIPSNENMAVWANDQIDLVFDNVIENAIEHNDATTPTVTITITSTHTFTTVEIADNGPGLPDRERQVLQEGTETQLKHSLGLGLWLISWIVVDSGGDVAFEDNDPHGSIVSIDLPKADSKTAETVNKRSASSTRFVSE</sequence>
<evidence type="ECO:0000256" key="5">
    <source>
        <dbReference type="SAM" id="Coils"/>
    </source>
</evidence>
<dbReference type="InterPro" id="IPR004358">
    <property type="entry name" value="Sig_transdc_His_kin-like_C"/>
</dbReference>
<evidence type="ECO:0000256" key="4">
    <source>
        <dbReference type="ARBA" id="ARBA00022777"/>
    </source>
</evidence>
<keyword evidence="5" id="KW-0175">Coiled coil</keyword>
<keyword evidence="8" id="KW-0547">Nucleotide-binding</keyword>
<gene>
    <name evidence="8" type="ORF">ACFQL7_11155</name>
</gene>
<evidence type="ECO:0000256" key="3">
    <source>
        <dbReference type="ARBA" id="ARBA00022679"/>
    </source>
</evidence>
<dbReference type="EMBL" id="JBHTAX010000001">
    <property type="protein sequence ID" value="MFC7190352.1"/>
    <property type="molecule type" value="Genomic_DNA"/>
</dbReference>
<keyword evidence="3" id="KW-0808">Transferase</keyword>
<protein>
    <recommendedName>
        <fullName evidence="2">histidine kinase</fullName>
        <ecNumber evidence="2">2.7.13.3</ecNumber>
    </recommendedName>
</protein>
<keyword evidence="9" id="KW-1185">Reference proteome</keyword>
<dbReference type="RefSeq" id="WP_264556127.1">
    <property type="nucleotide sequence ID" value="NZ_CP109979.1"/>
</dbReference>
<dbReference type="GO" id="GO:0004673">
    <property type="term" value="F:protein histidine kinase activity"/>
    <property type="evidence" value="ECO:0007669"/>
    <property type="project" value="UniProtKB-EC"/>
</dbReference>
<dbReference type="PANTHER" id="PTHR42878">
    <property type="entry name" value="TWO-COMPONENT HISTIDINE KINASE"/>
    <property type="match status" value="1"/>
</dbReference>
<dbReference type="SUPFAM" id="SSF55785">
    <property type="entry name" value="PYP-like sensor domain (PAS domain)"/>
    <property type="match status" value="1"/>
</dbReference>
<dbReference type="GO" id="GO:0005524">
    <property type="term" value="F:ATP binding"/>
    <property type="evidence" value="ECO:0007669"/>
    <property type="project" value="UniProtKB-KW"/>
</dbReference>
<evidence type="ECO:0000256" key="1">
    <source>
        <dbReference type="ARBA" id="ARBA00000085"/>
    </source>
</evidence>
<comment type="caution">
    <text evidence="8">The sequence shown here is derived from an EMBL/GenBank/DDBJ whole genome shotgun (WGS) entry which is preliminary data.</text>
</comment>
<dbReference type="SMART" id="SM00387">
    <property type="entry name" value="HATPase_c"/>
    <property type="match status" value="1"/>
</dbReference>
<dbReference type="InterPro" id="IPR050351">
    <property type="entry name" value="BphY/WalK/GraS-like"/>
</dbReference>
<reference evidence="8 9" key="1">
    <citation type="journal article" date="2019" name="Int. J. Syst. Evol. Microbiol.">
        <title>The Global Catalogue of Microorganisms (GCM) 10K type strain sequencing project: providing services to taxonomists for standard genome sequencing and annotation.</title>
        <authorList>
            <consortium name="The Broad Institute Genomics Platform"/>
            <consortium name="The Broad Institute Genome Sequencing Center for Infectious Disease"/>
            <person name="Wu L."/>
            <person name="Ma J."/>
        </authorList>
    </citation>
    <scope>NUCLEOTIDE SEQUENCE [LARGE SCALE GENOMIC DNA]</scope>
    <source>
        <strain evidence="8 9">RDMS1</strain>
    </source>
</reference>
<evidence type="ECO:0000259" key="7">
    <source>
        <dbReference type="PROSITE" id="PS50109"/>
    </source>
</evidence>
<feature type="transmembrane region" description="Helical" evidence="6">
    <location>
        <begin position="12"/>
        <end position="34"/>
    </location>
</feature>
<feature type="transmembrane region" description="Helical" evidence="6">
    <location>
        <begin position="78"/>
        <end position="99"/>
    </location>
</feature>
<accession>A0ABD5YQY9</accession>
<keyword evidence="8" id="KW-0067">ATP-binding</keyword>
<dbReference type="Gene3D" id="3.30.450.20">
    <property type="entry name" value="PAS domain"/>
    <property type="match status" value="1"/>
</dbReference>
<evidence type="ECO:0000256" key="6">
    <source>
        <dbReference type="SAM" id="Phobius"/>
    </source>
</evidence>
<dbReference type="InterPro" id="IPR036890">
    <property type="entry name" value="HATPase_C_sf"/>
</dbReference>
<keyword evidence="6" id="KW-1133">Transmembrane helix</keyword>
<dbReference type="PROSITE" id="PS50109">
    <property type="entry name" value="HIS_KIN"/>
    <property type="match status" value="1"/>
</dbReference>
<evidence type="ECO:0000313" key="8">
    <source>
        <dbReference type="EMBL" id="MFC7190352.1"/>
    </source>
</evidence>
<proteinExistence type="predicted"/>
<dbReference type="Gene3D" id="3.30.565.10">
    <property type="entry name" value="Histidine kinase-like ATPase, C-terminal domain"/>
    <property type="match status" value="1"/>
</dbReference>
<dbReference type="SUPFAM" id="SSF55874">
    <property type="entry name" value="ATPase domain of HSP90 chaperone/DNA topoisomerase II/histidine kinase"/>
    <property type="match status" value="1"/>
</dbReference>
<dbReference type="EC" id="2.7.13.3" evidence="2"/>
<keyword evidence="6" id="KW-0472">Membrane</keyword>
<dbReference type="InterPro" id="IPR003594">
    <property type="entry name" value="HATPase_dom"/>
</dbReference>